<organism evidence="2 3">
    <name type="scientific">Pontibacter actiniarum</name>
    <dbReference type="NCBI Taxonomy" id="323450"/>
    <lineage>
        <taxon>Bacteria</taxon>
        <taxon>Pseudomonadati</taxon>
        <taxon>Bacteroidota</taxon>
        <taxon>Cytophagia</taxon>
        <taxon>Cytophagales</taxon>
        <taxon>Hymenobacteraceae</taxon>
        <taxon>Pontibacter</taxon>
    </lineage>
</organism>
<evidence type="ECO:0000256" key="1">
    <source>
        <dbReference type="SAM" id="Phobius"/>
    </source>
</evidence>
<name>A0A1X9YTX0_9BACT</name>
<proteinExistence type="predicted"/>
<protein>
    <submittedName>
        <fullName evidence="2">Uncharacterized protein</fullName>
    </submittedName>
</protein>
<sequence length="62" mass="6818">MTWIWLTKLLGTAVGLLCMLGYLLAGLIQKDNSKFKKAGLALVVTFCLLVLLTAIEFVAFSR</sequence>
<keyword evidence="1" id="KW-0472">Membrane</keyword>
<gene>
    <name evidence="2" type="ORF">CA264_13330</name>
</gene>
<keyword evidence="3" id="KW-1185">Reference proteome</keyword>
<dbReference type="AlphaFoldDB" id="A0A1X9YTX0"/>
<keyword evidence="1" id="KW-1133">Transmembrane helix</keyword>
<evidence type="ECO:0000313" key="2">
    <source>
        <dbReference type="EMBL" id="ARS36337.1"/>
    </source>
</evidence>
<dbReference type="EMBL" id="CP021235">
    <property type="protein sequence ID" value="ARS36337.1"/>
    <property type="molecule type" value="Genomic_DNA"/>
</dbReference>
<dbReference type="Proteomes" id="UP000266292">
    <property type="component" value="Chromosome"/>
</dbReference>
<keyword evidence="1" id="KW-0812">Transmembrane</keyword>
<feature type="transmembrane region" description="Helical" evidence="1">
    <location>
        <begin position="40"/>
        <end position="60"/>
    </location>
</feature>
<reference evidence="3" key="1">
    <citation type="submission" date="2017-05" db="EMBL/GenBank/DDBJ databases">
        <authorList>
            <person name="Ray J."/>
            <person name="Price M."/>
            <person name="Deutschbauer A."/>
        </authorList>
    </citation>
    <scope>NUCLEOTIDE SEQUENCE [LARGE SCALE GENOMIC DNA]</scope>
    <source>
        <strain evidence="3">DSM 19842</strain>
    </source>
</reference>
<evidence type="ECO:0000313" key="3">
    <source>
        <dbReference type="Proteomes" id="UP000266292"/>
    </source>
</evidence>
<dbReference type="KEGG" id="pact:CA264_13330"/>
<feature type="transmembrane region" description="Helical" evidence="1">
    <location>
        <begin position="6"/>
        <end position="28"/>
    </location>
</feature>
<accession>A0A1X9YTX0</accession>